<evidence type="ECO:0000259" key="5">
    <source>
        <dbReference type="Pfam" id="PF13193"/>
    </source>
</evidence>
<dbReference type="Gene3D" id="3.40.50.12780">
    <property type="entry name" value="N-terminal domain of ligase-like"/>
    <property type="match status" value="1"/>
</dbReference>
<feature type="domain" description="AMP-binding enzyme C-terminal" evidence="5">
    <location>
        <begin position="266"/>
        <end position="338"/>
    </location>
</feature>
<proteinExistence type="inferred from homology"/>
<dbReference type="eggNOG" id="COG0318">
    <property type="taxonomic scope" value="Bacteria"/>
</dbReference>
<dbReference type="Gene3D" id="3.30.300.30">
    <property type="match status" value="1"/>
</dbReference>
<evidence type="ECO:0008006" key="8">
    <source>
        <dbReference type="Google" id="ProtNLM"/>
    </source>
</evidence>
<dbReference type="Pfam" id="PF13193">
    <property type="entry name" value="AMP-binding_C"/>
    <property type="match status" value="1"/>
</dbReference>
<dbReference type="Pfam" id="PF00501">
    <property type="entry name" value="AMP-binding"/>
    <property type="match status" value="1"/>
</dbReference>
<sequence length="371" mass="37957">MAGPELPAALACVFAAARAGRPVLVTDPDGTGPGPADLPPQLPAGTFLVVITSGTSGHPRPVLRTAASWTSSFAPFSALTGIGPRDRVLLTGPLHATMHLFAAVHALAVGAHLIDDPATATATHLVPSRIGALLDELAPDAPLRTLVVAGSALPDRLAERAVARGLAVTEYYGAAELSFVAARRIPGPLGPFPGAQVQVRDGVVWVRSPFLSLGYPPGVAGPFRRDEQGFATVGDLAAPDGDGLRIRGRGDAAITTGGATVLVEDVEDALLQLPGVAAVAVVGTPHPRLGQLVTAVLEPAPGGDLSSIRTAAQAVLRAQSRPRRWLLADRLPRTGGGKVARHRVAAALAALDQGDPPPARAPILRPLPSSR</sequence>
<gene>
    <name evidence="6" type="ordered locus">Namu_4653</name>
</gene>
<feature type="region of interest" description="Disordered" evidence="3">
    <location>
        <begin position="351"/>
        <end position="371"/>
    </location>
</feature>
<dbReference type="EMBL" id="CP001737">
    <property type="protein sequence ID" value="ACV80930.1"/>
    <property type="molecule type" value="Genomic_DNA"/>
</dbReference>
<organism evidence="6 7">
    <name type="scientific">Nakamurella multipartita (strain ATCC 700099 / DSM 44233 / CIP 104796 / JCM 9543 / NBRC 105858 / Y-104)</name>
    <name type="common">Microsphaera multipartita</name>
    <dbReference type="NCBI Taxonomy" id="479431"/>
    <lineage>
        <taxon>Bacteria</taxon>
        <taxon>Bacillati</taxon>
        <taxon>Actinomycetota</taxon>
        <taxon>Actinomycetes</taxon>
        <taxon>Nakamurellales</taxon>
        <taxon>Nakamurellaceae</taxon>
        <taxon>Nakamurella</taxon>
    </lineage>
</organism>
<dbReference type="PANTHER" id="PTHR43201:SF5">
    <property type="entry name" value="MEDIUM-CHAIN ACYL-COA LIGASE ACSF2, MITOCHONDRIAL"/>
    <property type="match status" value="1"/>
</dbReference>
<dbReference type="GO" id="GO:0031956">
    <property type="term" value="F:medium-chain fatty acid-CoA ligase activity"/>
    <property type="evidence" value="ECO:0007669"/>
    <property type="project" value="TreeGrafter"/>
</dbReference>
<dbReference type="AlphaFoldDB" id="C8X7S7"/>
<dbReference type="PROSITE" id="PS00455">
    <property type="entry name" value="AMP_BINDING"/>
    <property type="match status" value="1"/>
</dbReference>
<dbReference type="GO" id="GO:0006631">
    <property type="term" value="P:fatty acid metabolic process"/>
    <property type="evidence" value="ECO:0007669"/>
    <property type="project" value="TreeGrafter"/>
</dbReference>
<evidence type="ECO:0000313" key="6">
    <source>
        <dbReference type="EMBL" id="ACV80930.1"/>
    </source>
</evidence>
<dbReference type="KEGG" id="nml:Namu_4653"/>
<evidence type="ECO:0000313" key="7">
    <source>
        <dbReference type="Proteomes" id="UP000002218"/>
    </source>
</evidence>
<dbReference type="InParanoid" id="C8X7S7"/>
<keyword evidence="7" id="KW-1185">Reference proteome</keyword>
<accession>C8X7S7</accession>
<dbReference type="CDD" id="cd04433">
    <property type="entry name" value="AFD_class_I"/>
    <property type="match status" value="1"/>
</dbReference>
<feature type="domain" description="AMP-dependent synthetase/ligase" evidence="4">
    <location>
        <begin position="46"/>
        <end position="215"/>
    </location>
</feature>
<evidence type="ECO:0000256" key="2">
    <source>
        <dbReference type="ARBA" id="ARBA00022598"/>
    </source>
</evidence>
<feature type="compositionally biased region" description="Low complexity" evidence="3">
    <location>
        <begin position="361"/>
        <end position="371"/>
    </location>
</feature>
<dbReference type="InterPro" id="IPR042099">
    <property type="entry name" value="ANL_N_sf"/>
</dbReference>
<dbReference type="STRING" id="479431.Namu_4653"/>
<reference evidence="6 7" key="2">
    <citation type="journal article" date="2010" name="Stand. Genomic Sci.">
        <title>Complete genome sequence of Nakamurella multipartita type strain (Y-104).</title>
        <authorList>
            <person name="Tice H."/>
            <person name="Mayilraj S."/>
            <person name="Sims D."/>
            <person name="Lapidus A."/>
            <person name="Nolan M."/>
            <person name="Lucas S."/>
            <person name="Glavina Del Rio T."/>
            <person name="Copeland A."/>
            <person name="Cheng J.F."/>
            <person name="Meincke L."/>
            <person name="Bruce D."/>
            <person name="Goodwin L."/>
            <person name="Pitluck S."/>
            <person name="Ivanova N."/>
            <person name="Mavromatis K."/>
            <person name="Ovchinnikova G."/>
            <person name="Pati A."/>
            <person name="Chen A."/>
            <person name="Palaniappan K."/>
            <person name="Land M."/>
            <person name="Hauser L."/>
            <person name="Chang Y.J."/>
            <person name="Jeffries C.D."/>
            <person name="Detter J.C."/>
            <person name="Brettin T."/>
            <person name="Rohde M."/>
            <person name="Goker M."/>
            <person name="Bristow J."/>
            <person name="Eisen J.A."/>
            <person name="Markowitz V."/>
            <person name="Hugenholtz P."/>
            <person name="Kyrpides N.C."/>
            <person name="Klenk H.P."/>
            <person name="Chen F."/>
        </authorList>
    </citation>
    <scope>NUCLEOTIDE SEQUENCE [LARGE SCALE GENOMIC DNA]</scope>
    <source>
        <strain evidence="7">ATCC 700099 / DSM 44233 / CIP 104796 / JCM 9543 / NBRC 105858 / Y-104</strain>
    </source>
</reference>
<name>C8X7S7_NAKMY</name>
<dbReference type="InterPro" id="IPR000873">
    <property type="entry name" value="AMP-dep_synth/lig_dom"/>
</dbReference>
<dbReference type="Proteomes" id="UP000002218">
    <property type="component" value="Chromosome"/>
</dbReference>
<protein>
    <recommendedName>
        <fullName evidence="8">AMP-dependent synthetase and ligase</fullName>
    </recommendedName>
</protein>
<dbReference type="HOGENOM" id="CLU_000022_59_1_11"/>
<dbReference type="InterPro" id="IPR045851">
    <property type="entry name" value="AMP-bd_C_sf"/>
</dbReference>
<keyword evidence="2" id="KW-0436">Ligase</keyword>
<dbReference type="InterPro" id="IPR025110">
    <property type="entry name" value="AMP-bd_C"/>
</dbReference>
<dbReference type="PANTHER" id="PTHR43201">
    <property type="entry name" value="ACYL-COA SYNTHETASE"/>
    <property type="match status" value="1"/>
</dbReference>
<reference evidence="7" key="1">
    <citation type="submission" date="2009-09" db="EMBL/GenBank/DDBJ databases">
        <title>The complete genome of Nakamurella multipartita DSM 44233.</title>
        <authorList>
            <consortium name="US DOE Joint Genome Institute (JGI-PGF)"/>
            <person name="Lucas S."/>
            <person name="Copeland A."/>
            <person name="Lapidus A."/>
            <person name="Glavina del Rio T."/>
            <person name="Dalin E."/>
            <person name="Tice H."/>
            <person name="Bruce D."/>
            <person name="Goodwin L."/>
            <person name="Pitluck S."/>
            <person name="Kyrpides N."/>
            <person name="Mavromatis K."/>
            <person name="Ivanova N."/>
            <person name="Ovchinnikova G."/>
            <person name="Sims D."/>
            <person name="Meincke L."/>
            <person name="Brettin T."/>
            <person name="Detter J.C."/>
            <person name="Han C."/>
            <person name="Larimer F."/>
            <person name="Land M."/>
            <person name="Hauser L."/>
            <person name="Markowitz V."/>
            <person name="Cheng J.-F."/>
            <person name="Hugenholtz P."/>
            <person name="Woyke T."/>
            <person name="Wu D."/>
            <person name="Klenk H.-P."/>
            <person name="Eisen J.A."/>
        </authorList>
    </citation>
    <scope>NUCLEOTIDE SEQUENCE [LARGE SCALE GENOMIC DNA]</scope>
    <source>
        <strain evidence="7">ATCC 700099 / DSM 44233 / CIP 104796 / JCM 9543 / NBRC 105858 / Y-104</strain>
    </source>
</reference>
<evidence type="ECO:0000259" key="4">
    <source>
        <dbReference type="Pfam" id="PF00501"/>
    </source>
</evidence>
<evidence type="ECO:0000256" key="3">
    <source>
        <dbReference type="SAM" id="MobiDB-lite"/>
    </source>
</evidence>
<dbReference type="InterPro" id="IPR020845">
    <property type="entry name" value="AMP-binding_CS"/>
</dbReference>
<evidence type="ECO:0000256" key="1">
    <source>
        <dbReference type="ARBA" id="ARBA00006432"/>
    </source>
</evidence>
<dbReference type="RefSeq" id="WP_015749744.1">
    <property type="nucleotide sequence ID" value="NC_013235.1"/>
</dbReference>
<dbReference type="SUPFAM" id="SSF56801">
    <property type="entry name" value="Acetyl-CoA synthetase-like"/>
    <property type="match status" value="1"/>
</dbReference>
<comment type="similarity">
    <text evidence="1">Belongs to the ATP-dependent AMP-binding enzyme family.</text>
</comment>